<evidence type="ECO:0000256" key="1">
    <source>
        <dbReference type="SAM" id="MobiDB-lite"/>
    </source>
</evidence>
<feature type="compositionally biased region" description="Basic and acidic residues" evidence="1">
    <location>
        <begin position="1653"/>
        <end position="1682"/>
    </location>
</feature>
<feature type="region of interest" description="Disordered" evidence="1">
    <location>
        <begin position="34"/>
        <end position="60"/>
    </location>
</feature>
<evidence type="ECO:0000313" key="2">
    <source>
        <dbReference type="EMBL" id="KAF6217137.1"/>
    </source>
</evidence>
<feature type="compositionally biased region" description="Polar residues" evidence="1">
    <location>
        <begin position="818"/>
        <end position="836"/>
    </location>
</feature>
<feature type="region of interest" description="Disordered" evidence="1">
    <location>
        <begin position="1457"/>
        <end position="1705"/>
    </location>
</feature>
<proteinExistence type="predicted"/>
<comment type="caution">
    <text evidence="2">The sequence shown here is derived from an EMBL/GenBank/DDBJ whole genome shotgun (WGS) entry which is preliminary data.</text>
</comment>
<organism evidence="2 3">
    <name type="scientific">Apolygus lucorum</name>
    <name type="common">Small green plant bug</name>
    <name type="synonym">Lygocoris lucorum</name>
    <dbReference type="NCBI Taxonomy" id="248454"/>
    <lineage>
        <taxon>Eukaryota</taxon>
        <taxon>Metazoa</taxon>
        <taxon>Ecdysozoa</taxon>
        <taxon>Arthropoda</taxon>
        <taxon>Hexapoda</taxon>
        <taxon>Insecta</taxon>
        <taxon>Pterygota</taxon>
        <taxon>Neoptera</taxon>
        <taxon>Paraneoptera</taxon>
        <taxon>Hemiptera</taxon>
        <taxon>Heteroptera</taxon>
        <taxon>Panheteroptera</taxon>
        <taxon>Cimicomorpha</taxon>
        <taxon>Miridae</taxon>
        <taxon>Mirini</taxon>
        <taxon>Apolygus</taxon>
    </lineage>
</organism>
<feature type="region of interest" description="Disordered" evidence="1">
    <location>
        <begin position="1394"/>
        <end position="1413"/>
    </location>
</feature>
<protein>
    <submittedName>
        <fullName evidence="2">Uncharacterized protein</fullName>
    </submittedName>
</protein>
<feature type="compositionally biased region" description="Polar residues" evidence="1">
    <location>
        <begin position="151"/>
        <end position="163"/>
    </location>
</feature>
<feature type="compositionally biased region" description="Polar residues" evidence="1">
    <location>
        <begin position="1268"/>
        <end position="1281"/>
    </location>
</feature>
<feature type="compositionally biased region" description="Pro residues" evidence="1">
    <location>
        <begin position="332"/>
        <end position="344"/>
    </location>
</feature>
<feature type="compositionally biased region" description="Pro residues" evidence="1">
    <location>
        <begin position="123"/>
        <end position="145"/>
    </location>
</feature>
<feature type="region of interest" description="Disordered" evidence="1">
    <location>
        <begin position="1748"/>
        <end position="1785"/>
    </location>
</feature>
<feature type="compositionally biased region" description="Basic and acidic residues" evidence="1">
    <location>
        <begin position="197"/>
        <end position="207"/>
    </location>
</feature>
<feature type="compositionally biased region" description="Low complexity" evidence="1">
    <location>
        <begin position="1242"/>
        <end position="1257"/>
    </location>
</feature>
<feature type="region of interest" description="Disordered" evidence="1">
    <location>
        <begin position="784"/>
        <end position="805"/>
    </location>
</feature>
<sequence>MEERLAGDWIPLTNDQLGQASARALAQPLPQQNHLFGQQGSFGQQQGGFGQQQISSDAGKYIGNGAGFHAQDFLQPRFPQSLLPQQLPPQFLNQQFGSPFSNPFSLGQSLLREPFIGQQDHFIPPPPPPPPPPPASQSLPPPPADQPLSSNLKPNENYYNQDSGLPFDQIENSPPKKSLLKRPPSQPTIQSELGSYKGKDGNDKEEVQILYVPVETLKNQRGRGNKGIQQQDQKPPSNEGLSLQQEERRPSNYDSQRNFGPGPKIPSNFAANQEIPPSFESIQNRPQNFGIPQRGYSNFAFDQSGPPSSPPSFAHDQRIPSNFGGVASPSVAPSPPSPPSPPQPVQERQKESKKFRHPIQPLASQKPAYHLNTFSDFNAANAQVKTKKNQDAQKEYDNQRDNTQLIPSSPVIRNALPETTPVPAVQETQSYTLEPTRYSSVKAQEKEPDEFYNPHFSQYLTESKQGQTTKRIPLLQKQVNSNIDDTRGLPPPNQPPLSVYMETNANSKVGDVLSLLKDAKTIPVLDTIGPESPQVFVGPSNLKPPHGYVKFELPYLSSLDGNRVEHKVLQLPFFVAPLNFQPPPGYSKIPFPPPHIGSVVLSNNTPKSLQQKESVTPNPLLHQTTSYNSAYTIPADISSISPQLPSLINNLQVDDKYNGLSTTQEVLPETTAAPVHQERPVQHSRRPLQRGGQRHSQTTTESVEPTTTRRPVRQRRPFTSRNSARQTTTPLPVTTTTTEAYEPTVRSDYHDKKQTEENFVHQQHRDDFSSQLANEQYQSNPIQNSYEQSEKVAQGNQNSARPYYNDEEVKEVRRPQYDGNTYRGQVDTRFTPSPAYSQEEVKEPVKNNGNTFADYSFAPNISPMKHHYQDEVKDSVVTSTESIVSDAITSPRFRNGNGRPDQSEYSKTTPHFADFSDDVDDSRNTKYYSPGSFAPTPSNEYERRPIPQRTSDPQSTSYNTPTPNDYQNNQRFQESLNTRSEQPVKQRVQHPNRDHVPIDLRIQPEDRPEKVQFEDDSPPNEDYFLQFNQGNTQQRPTYTNKPSLEAVYQDKPTEQQYEDYITTENQLKSLTQTTLDVRDAITTVGINRETPQHLEEEKRYQHPRFRTRTQTTKANFDEEKENYASQTPTTQQYYSTETTTTRSTERSRVRGRVRGRGSYAARPKTTTEPPNYPSIPIEREQKEVTHSYNAIKAETPSIAVESSDAEYNTVQSTEATTRSVTNKYTHSRTGSRRPLRPSYRVSTTPSTTTSATSASPPGMKYLIRTRKPAQQSVQTKLSTGRSRIRRPTSPTTTTTEAATESPKLYNTQYPSQENDDDDNKLKYYSQPVGRLELTPEPKTESPRVSDSIDYKPVTGGFDPNGNIKFVHNIKSSTSSYLNDDNPSDDFDAYTPSRNVQKEQQHPVYSKRPYLSPKKNFQIPSRQEEPEDVKINFKTYDTPEISTRPFYEDLRETTRKAILPSTPQYEEEEGEVNERPNHYEKRKRIHTTPRYEDEQVTIKQHLPRRVQSHRFHDAEAPKPERINNHRQSDHQPRELTKSEKQKEAEDFWNQAVTIQQSKSYEYEPDSPIFSTPGPAKKSSKGSKNEYDYDDYFNVPEQGKYDKAVNDQSPFPSNDQQFTYTGIKPQGETGKENQYPEKNVAGGTKSQVDEELQEFDDKLKEDEMEDVEKPVDEEQYKMSSRSDVDLEPAPVTPENDFSSTSKRPSKRRGTWVRVKVKKLRDVFETAESQSFGSLSGNAISAFEKQKPIKTNIYKESNQEEQQSSDVLSTVSPETESSNISAEIKWEQSSTQATTDYFNVEEGTENPSFTTGTEAVAPDTTTIAPFEALSTKEVSSSTLPWESKVLGTSTTTEISLETEICYRGRCVKTKRAQKKPVDTSDLITAD</sequence>
<keyword evidence="3" id="KW-1185">Reference proteome</keyword>
<dbReference type="Proteomes" id="UP000466442">
    <property type="component" value="Linkage Group LG1"/>
</dbReference>
<feature type="region of interest" description="Disordered" evidence="1">
    <location>
        <begin position="818"/>
        <end position="842"/>
    </location>
</feature>
<feature type="compositionally biased region" description="Polar residues" evidence="1">
    <location>
        <begin position="1205"/>
        <end position="1224"/>
    </location>
</feature>
<feature type="compositionally biased region" description="Low complexity" evidence="1">
    <location>
        <begin position="1287"/>
        <end position="1301"/>
    </location>
</feature>
<feature type="compositionally biased region" description="Polar residues" evidence="1">
    <location>
        <begin position="227"/>
        <end position="244"/>
    </location>
</feature>
<feature type="compositionally biased region" description="Low complexity" evidence="1">
    <location>
        <begin position="719"/>
        <end position="738"/>
    </location>
</feature>
<name>A0A6A4KHX4_APOLU</name>
<feature type="compositionally biased region" description="Basic residues" evidence="1">
    <location>
        <begin position="1225"/>
        <end position="1235"/>
    </location>
</feature>
<feature type="compositionally biased region" description="Polar residues" evidence="1">
    <location>
        <begin position="948"/>
        <end position="983"/>
    </location>
</feature>
<feature type="compositionally biased region" description="Low complexity" evidence="1">
    <location>
        <begin position="1129"/>
        <end position="1142"/>
    </location>
</feature>
<feature type="region of interest" description="Disordered" evidence="1">
    <location>
        <begin position="1202"/>
        <end position="1350"/>
    </location>
</feature>
<evidence type="ECO:0000313" key="3">
    <source>
        <dbReference type="Proteomes" id="UP000466442"/>
    </source>
</evidence>
<feature type="compositionally biased region" description="Polar residues" evidence="1">
    <location>
        <begin position="1549"/>
        <end position="1558"/>
    </location>
</feature>
<reference evidence="2" key="1">
    <citation type="journal article" date="2021" name="Mol. Ecol. Resour.">
        <title>Apolygus lucorum genome provides insights into omnivorousness and mesophyll feeding.</title>
        <authorList>
            <person name="Liu Y."/>
            <person name="Liu H."/>
            <person name="Wang H."/>
            <person name="Huang T."/>
            <person name="Liu B."/>
            <person name="Yang B."/>
            <person name="Yin L."/>
            <person name="Li B."/>
            <person name="Zhang Y."/>
            <person name="Zhang S."/>
            <person name="Jiang F."/>
            <person name="Zhang X."/>
            <person name="Ren Y."/>
            <person name="Wang B."/>
            <person name="Wang S."/>
            <person name="Lu Y."/>
            <person name="Wu K."/>
            <person name="Fan W."/>
            <person name="Wang G."/>
        </authorList>
    </citation>
    <scope>NUCLEOTIDE SEQUENCE</scope>
    <source>
        <strain evidence="2">12Hb</strain>
    </source>
</reference>
<gene>
    <name evidence="2" type="ORF">GE061_001491</name>
</gene>
<feature type="region of interest" description="Disordered" evidence="1">
    <location>
        <begin position="669"/>
        <end position="746"/>
    </location>
</feature>
<feature type="compositionally biased region" description="Low complexity" evidence="1">
    <location>
        <begin position="698"/>
        <end position="709"/>
    </location>
</feature>
<accession>A0A6A4KHX4</accession>
<feature type="compositionally biased region" description="Polar residues" evidence="1">
    <location>
        <begin position="1604"/>
        <end position="1618"/>
    </location>
</feature>
<feature type="region of interest" description="Disordered" evidence="1">
    <location>
        <begin position="887"/>
        <end position="998"/>
    </location>
</feature>
<feature type="region of interest" description="Disordered" evidence="1">
    <location>
        <begin position="118"/>
        <end position="367"/>
    </location>
</feature>
<feature type="region of interest" description="Disordered" evidence="1">
    <location>
        <begin position="1120"/>
        <end position="1175"/>
    </location>
</feature>
<feature type="compositionally biased region" description="Basic and acidic residues" evidence="1">
    <location>
        <begin position="388"/>
        <end position="400"/>
    </location>
</feature>
<feature type="compositionally biased region" description="Basic and acidic residues" evidence="1">
    <location>
        <begin position="1333"/>
        <end position="1349"/>
    </location>
</feature>
<feature type="compositionally biased region" description="Polar residues" evidence="1">
    <location>
        <begin position="1751"/>
        <end position="1785"/>
    </location>
</feature>
<dbReference type="EMBL" id="WIXP02000001">
    <property type="protein sequence ID" value="KAF6217137.1"/>
    <property type="molecule type" value="Genomic_DNA"/>
</dbReference>
<dbReference type="OrthoDB" id="6382824at2759"/>
<feature type="compositionally biased region" description="Basic and acidic residues" evidence="1">
    <location>
        <begin position="1509"/>
        <end position="1544"/>
    </location>
</feature>
<feature type="region of interest" description="Disordered" evidence="1">
    <location>
        <begin position="380"/>
        <end position="424"/>
    </location>
</feature>
<feature type="compositionally biased region" description="Low complexity" evidence="1">
    <location>
        <begin position="173"/>
        <end position="183"/>
    </location>
</feature>